<dbReference type="RefSeq" id="WP_016419431.1">
    <property type="nucleotide sequence ID" value="NZ_FNND01000001.1"/>
</dbReference>
<dbReference type="AlphaFoldDB" id="A0A1H2QCB9"/>
<name>A0A1H2QCB9_9FLAO</name>
<proteinExistence type="predicted"/>
<gene>
    <name evidence="2" type="ORF">SAMN05444420_101113</name>
</gene>
<dbReference type="Proteomes" id="UP000182771">
    <property type="component" value="Unassembled WGS sequence"/>
</dbReference>
<dbReference type="PANTHER" id="PTHR40114:SF1">
    <property type="entry name" value="SLR0698 PROTEIN"/>
    <property type="match status" value="1"/>
</dbReference>
<dbReference type="PROSITE" id="PS51707">
    <property type="entry name" value="CYTH"/>
    <property type="match status" value="1"/>
</dbReference>
<protein>
    <submittedName>
        <fullName evidence="2">CYTH domain-containing protein</fullName>
    </submittedName>
</protein>
<dbReference type="EMBL" id="FNND01000001">
    <property type="protein sequence ID" value="SDW04811.1"/>
    <property type="molecule type" value="Genomic_DNA"/>
</dbReference>
<dbReference type="InterPro" id="IPR023577">
    <property type="entry name" value="CYTH_domain"/>
</dbReference>
<organism evidence="2 3">
    <name type="scientific">Capnocytophaga granulosa</name>
    <dbReference type="NCBI Taxonomy" id="45242"/>
    <lineage>
        <taxon>Bacteria</taxon>
        <taxon>Pseudomonadati</taxon>
        <taxon>Bacteroidota</taxon>
        <taxon>Flavobacteriia</taxon>
        <taxon>Flavobacteriales</taxon>
        <taxon>Flavobacteriaceae</taxon>
        <taxon>Capnocytophaga</taxon>
    </lineage>
</organism>
<evidence type="ECO:0000313" key="3">
    <source>
        <dbReference type="Proteomes" id="UP000182771"/>
    </source>
</evidence>
<sequence length="159" mass="18400">MAFKEIERKFLVKNTDFIAQAHRSTPIVQAFLNTDPSRTVRVRLKGEKGYLTVKGKSEENGVSRFEWEKEITPTDVHALLPLCEPSPIEKTRYEVWVGEALYEVDVFHGENEGLIVAEIELTDVAQDFEKPTWLAEEVTSDTRYYNSALSQHPYKHWNK</sequence>
<reference evidence="2 3" key="1">
    <citation type="submission" date="2016-10" db="EMBL/GenBank/DDBJ databases">
        <authorList>
            <person name="Varghese N."/>
            <person name="Submissions S."/>
        </authorList>
    </citation>
    <scope>NUCLEOTIDE SEQUENCE [LARGE SCALE GENOMIC DNA]</scope>
    <source>
        <strain evidence="2 3">DSM 11449</strain>
    </source>
</reference>
<dbReference type="SUPFAM" id="SSF55154">
    <property type="entry name" value="CYTH-like phosphatases"/>
    <property type="match status" value="1"/>
</dbReference>
<dbReference type="OrthoDB" id="9805588at2"/>
<evidence type="ECO:0000259" key="1">
    <source>
        <dbReference type="PROSITE" id="PS51707"/>
    </source>
</evidence>
<dbReference type="PIRSF" id="PIRSF016487">
    <property type="entry name" value="CYTH_UCP016487"/>
    <property type="match status" value="1"/>
</dbReference>
<evidence type="ECO:0000313" key="2">
    <source>
        <dbReference type="EMBL" id="SDW04811.1"/>
    </source>
</evidence>
<keyword evidence="3" id="KW-1185">Reference proteome</keyword>
<dbReference type="CDD" id="cd07891">
    <property type="entry name" value="CYTH-like_CthTTM-like_1"/>
    <property type="match status" value="1"/>
</dbReference>
<dbReference type="Pfam" id="PF01928">
    <property type="entry name" value="CYTH"/>
    <property type="match status" value="1"/>
</dbReference>
<dbReference type="Gene3D" id="2.40.320.10">
    <property type="entry name" value="Hypothetical Protein Pfu-838710-001"/>
    <property type="match status" value="1"/>
</dbReference>
<dbReference type="SMART" id="SM01118">
    <property type="entry name" value="CYTH"/>
    <property type="match status" value="1"/>
</dbReference>
<feature type="domain" description="CYTH" evidence="1">
    <location>
        <begin position="3"/>
        <end position="151"/>
    </location>
</feature>
<dbReference type="InterPro" id="IPR012042">
    <property type="entry name" value="NeuTTM/CthTTM-like"/>
</dbReference>
<comment type="caution">
    <text evidence="2">The sequence shown here is derived from an EMBL/GenBank/DDBJ whole genome shotgun (WGS) entry which is preliminary data.</text>
</comment>
<dbReference type="PANTHER" id="PTHR40114">
    <property type="entry name" value="SLR0698 PROTEIN"/>
    <property type="match status" value="1"/>
</dbReference>
<accession>A0A1H2QCB9</accession>
<dbReference type="GeneID" id="85018012"/>
<dbReference type="InterPro" id="IPR033469">
    <property type="entry name" value="CYTH-like_dom_sf"/>
</dbReference>